<proteinExistence type="predicted"/>
<protein>
    <submittedName>
        <fullName evidence="1">Jg18751 protein</fullName>
    </submittedName>
</protein>
<gene>
    <name evidence="1" type="primary">jg18751</name>
    <name evidence="1" type="ORF">PAEG_LOCUS8267</name>
</gene>
<evidence type="ECO:0000313" key="1">
    <source>
        <dbReference type="EMBL" id="CAH2228224.1"/>
    </source>
</evidence>
<dbReference type="AlphaFoldDB" id="A0A8S4R513"/>
<name>A0A8S4R513_9NEOP</name>
<dbReference type="Proteomes" id="UP000838756">
    <property type="component" value="Unassembled WGS sequence"/>
</dbReference>
<dbReference type="EMBL" id="CAKXAJ010023945">
    <property type="protein sequence ID" value="CAH2228224.1"/>
    <property type="molecule type" value="Genomic_DNA"/>
</dbReference>
<keyword evidence="2" id="KW-1185">Reference proteome</keyword>
<dbReference type="OrthoDB" id="6936081at2759"/>
<evidence type="ECO:0000313" key="2">
    <source>
        <dbReference type="Proteomes" id="UP000838756"/>
    </source>
</evidence>
<sequence length="118" mass="13254">MSRERKRRSSCIVEMVLVNAGIGRNMPKCRRRLSYELNTQSPASKNIDTSIGLAFPALADSISTTTDHTEMTATITAARKSLDRKFDITLTSEPDIEEPTLIDHQVEENTQYSYMPST</sequence>
<organism evidence="1 2">
    <name type="scientific">Pararge aegeria aegeria</name>
    <dbReference type="NCBI Taxonomy" id="348720"/>
    <lineage>
        <taxon>Eukaryota</taxon>
        <taxon>Metazoa</taxon>
        <taxon>Ecdysozoa</taxon>
        <taxon>Arthropoda</taxon>
        <taxon>Hexapoda</taxon>
        <taxon>Insecta</taxon>
        <taxon>Pterygota</taxon>
        <taxon>Neoptera</taxon>
        <taxon>Endopterygota</taxon>
        <taxon>Lepidoptera</taxon>
        <taxon>Glossata</taxon>
        <taxon>Ditrysia</taxon>
        <taxon>Papilionoidea</taxon>
        <taxon>Nymphalidae</taxon>
        <taxon>Satyrinae</taxon>
        <taxon>Satyrini</taxon>
        <taxon>Parargina</taxon>
        <taxon>Pararge</taxon>
    </lineage>
</organism>
<comment type="caution">
    <text evidence="1">The sequence shown here is derived from an EMBL/GenBank/DDBJ whole genome shotgun (WGS) entry which is preliminary data.</text>
</comment>
<accession>A0A8S4R513</accession>
<reference evidence="1" key="1">
    <citation type="submission" date="2022-03" db="EMBL/GenBank/DDBJ databases">
        <authorList>
            <person name="Lindestad O."/>
        </authorList>
    </citation>
    <scope>NUCLEOTIDE SEQUENCE</scope>
</reference>